<feature type="compositionally biased region" description="Low complexity" evidence="6">
    <location>
        <begin position="83"/>
        <end position="112"/>
    </location>
</feature>
<feature type="region of interest" description="Disordered" evidence="6">
    <location>
        <begin position="612"/>
        <end position="640"/>
    </location>
</feature>
<reference evidence="8" key="2">
    <citation type="submission" date="2022-01" db="EMBL/GenBank/DDBJ databases">
        <authorList>
            <person name="Yamashiro T."/>
            <person name="Shiraishi A."/>
            <person name="Satake H."/>
            <person name="Nakayama K."/>
        </authorList>
    </citation>
    <scope>NUCLEOTIDE SEQUENCE</scope>
</reference>
<dbReference type="SMART" id="SM00220">
    <property type="entry name" value="S_TKc"/>
    <property type="match status" value="1"/>
</dbReference>
<feature type="domain" description="Protein kinase" evidence="7">
    <location>
        <begin position="308"/>
        <end position="561"/>
    </location>
</feature>
<dbReference type="Gene3D" id="1.10.510.10">
    <property type="entry name" value="Transferase(Phosphotransferase) domain 1"/>
    <property type="match status" value="1"/>
</dbReference>
<dbReference type="InterPro" id="IPR000719">
    <property type="entry name" value="Prot_kinase_dom"/>
</dbReference>
<feature type="compositionally biased region" description="Low complexity" evidence="6">
    <location>
        <begin position="124"/>
        <end position="145"/>
    </location>
</feature>
<feature type="compositionally biased region" description="Polar residues" evidence="6">
    <location>
        <begin position="624"/>
        <end position="637"/>
    </location>
</feature>
<evidence type="ECO:0000313" key="8">
    <source>
        <dbReference type="EMBL" id="GJS71074.1"/>
    </source>
</evidence>
<dbReference type="Proteomes" id="UP001151760">
    <property type="component" value="Unassembled WGS sequence"/>
</dbReference>
<dbReference type="InterPro" id="IPR050538">
    <property type="entry name" value="MAP_kinase_kinase_kinase"/>
</dbReference>
<evidence type="ECO:0000259" key="7">
    <source>
        <dbReference type="PROSITE" id="PS50011"/>
    </source>
</evidence>
<feature type="region of interest" description="Disordered" evidence="6">
    <location>
        <begin position="208"/>
        <end position="290"/>
    </location>
</feature>
<organism evidence="8 9">
    <name type="scientific">Tanacetum coccineum</name>
    <dbReference type="NCBI Taxonomy" id="301880"/>
    <lineage>
        <taxon>Eukaryota</taxon>
        <taxon>Viridiplantae</taxon>
        <taxon>Streptophyta</taxon>
        <taxon>Embryophyta</taxon>
        <taxon>Tracheophyta</taxon>
        <taxon>Spermatophyta</taxon>
        <taxon>Magnoliopsida</taxon>
        <taxon>eudicotyledons</taxon>
        <taxon>Gunneridae</taxon>
        <taxon>Pentapetalae</taxon>
        <taxon>asterids</taxon>
        <taxon>campanulids</taxon>
        <taxon>Asterales</taxon>
        <taxon>Asteraceae</taxon>
        <taxon>Asteroideae</taxon>
        <taxon>Anthemideae</taxon>
        <taxon>Anthemidinae</taxon>
        <taxon>Tanacetum</taxon>
    </lineage>
</organism>
<evidence type="ECO:0000256" key="1">
    <source>
        <dbReference type="ARBA" id="ARBA00006529"/>
    </source>
</evidence>
<evidence type="ECO:0000256" key="5">
    <source>
        <dbReference type="ARBA" id="ARBA00022840"/>
    </source>
</evidence>
<keyword evidence="9" id="KW-1185">Reference proteome</keyword>
<feature type="compositionally biased region" description="Low complexity" evidence="6">
    <location>
        <begin position="267"/>
        <end position="290"/>
    </location>
</feature>
<gene>
    <name evidence="8" type="ORF">Tco_0703915</name>
</gene>
<comment type="caution">
    <text evidence="8">The sequence shown here is derived from an EMBL/GenBank/DDBJ whole genome shotgun (WGS) entry which is preliminary data.</text>
</comment>
<accession>A0ABQ4Y0Q0</accession>
<evidence type="ECO:0000256" key="4">
    <source>
        <dbReference type="ARBA" id="ARBA00022777"/>
    </source>
</evidence>
<evidence type="ECO:0000256" key="6">
    <source>
        <dbReference type="SAM" id="MobiDB-lite"/>
    </source>
</evidence>
<name>A0ABQ4Y0Q0_9ASTR</name>
<feature type="region of interest" description="Disordered" evidence="6">
    <location>
        <begin position="707"/>
        <end position="738"/>
    </location>
</feature>
<feature type="compositionally biased region" description="Low complexity" evidence="6">
    <location>
        <begin position="28"/>
        <end position="38"/>
    </location>
</feature>
<dbReference type="SUPFAM" id="SSF56112">
    <property type="entry name" value="Protein kinase-like (PK-like)"/>
    <property type="match status" value="1"/>
</dbReference>
<dbReference type="GO" id="GO:0016301">
    <property type="term" value="F:kinase activity"/>
    <property type="evidence" value="ECO:0007669"/>
    <property type="project" value="UniProtKB-KW"/>
</dbReference>
<feature type="compositionally biased region" description="Polar residues" evidence="6">
    <location>
        <begin position="712"/>
        <end position="730"/>
    </location>
</feature>
<reference evidence="8" key="1">
    <citation type="journal article" date="2022" name="Int. J. Mol. Sci.">
        <title>Draft Genome of Tanacetum Coccineum: Genomic Comparison of Closely Related Tanacetum-Family Plants.</title>
        <authorList>
            <person name="Yamashiro T."/>
            <person name="Shiraishi A."/>
            <person name="Nakayama K."/>
            <person name="Satake H."/>
        </authorList>
    </citation>
    <scope>NUCLEOTIDE SEQUENCE</scope>
</reference>
<protein>
    <submittedName>
        <fullName evidence="8">Mitogen-activated protein kinase kinase kinase 3</fullName>
    </submittedName>
</protein>
<keyword evidence="3" id="KW-0547">Nucleotide-binding</keyword>
<keyword evidence="2" id="KW-0808">Transferase</keyword>
<keyword evidence="4 8" id="KW-0418">Kinase</keyword>
<dbReference type="InterPro" id="IPR011009">
    <property type="entry name" value="Kinase-like_dom_sf"/>
</dbReference>
<feature type="compositionally biased region" description="Basic and acidic residues" evidence="6">
    <location>
        <begin position="14"/>
        <end position="27"/>
    </location>
</feature>
<comment type="similarity">
    <text evidence="1">Belongs to the protein kinase superfamily. STE Ser/Thr protein kinase family. MAP kinase kinase kinase subfamily.</text>
</comment>
<dbReference type="PROSITE" id="PS50011">
    <property type="entry name" value="PROTEIN_KINASE_DOM"/>
    <property type="match status" value="1"/>
</dbReference>
<dbReference type="PANTHER" id="PTHR48016:SF8">
    <property type="entry name" value="MITOGEN-ACTIVATED PROTEIN KINASE KINASE KINASE 3"/>
    <property type="match status" value="1"/>
</dbReference>
<feature type="region of interest" description="Disordered" evidence="6">
    <location>
        <begin position="73"/>
        <end position="145"/>
    </location>
</feature>
<keyword evidence="5" id="KW-0067">ATP-binding</keyword>
<proteinExistence type="inferred from homology"/>
<dbReference type="PANTHER" id="PTHR48016">
    <property type="entry name" value="MAP KINASE KINASE KINASE SSK2-RELATED-RELATED"/>
    <property type="match status" value="1"/>
</dbReference>
<dbReference type="EMBL" id="BQNB010009979">
    <property type="protein sequence ID" value="GJS71074.1"/>
    <property type="molecule type" value="Genomic_DNA"/>
</dbReference>
<evidence type="ECO:0000256" key="3">
    <source>
        <dbReference type="ARBA" id="ARBA00022741"/>
    </source>
</evidence>
<evidence type="ECO:0000313" key="9">
    <source>
        <dbReference type="Proteomes" id="UP001151760"/>
    </source>
</evidence>
<feature type="compositionally biased region" description="Basic and acidic residues" evidence="6">
    <location>
        <begin position="245"/>
        <end position="256"/>
    </location>
</feature>
<dbReference type="Pfam" id="PF00069">
    <property type="entry name" value="Pkinase"/>
    <property type="match status" value="1"/>
</dbReference>
<feature type="region of interest" description="Disordered" evidence="6">
    <location>
        <begin position="1"/>
        <end position="59"/>
    </location>
</feature>
<evidence type="ECO:0000256" key="2">
    <source>
        <dbReference type="ARBA" id="ARBA00022679"/>
    </source>
</evidence>
<sequence length="738" mass="79940">MPAWFGKKSSSNTKSKDQNQHQIHHQDNNNPFFSNTYNNHHKKHSFDSPRVSSSSTPVAGGHGSGFGFAGFDSDRVAHPLPQPSISPTTSLPSISPTTSLPSISPTTSLPSLGVTDNNHGSGGSVSSSGGSSVSSADDPNINNNINFDQAQLGGFFSEKHSTTQDSTKNHGGRTLAGHNFKVIRGSNVVSFTDVGRVGENVTDNVMAESKFSPRARSPCPGSRVGTTATSPLHPRFATSTSLDSPNKKTDDGKSECHPLPLPPSSPTSPSSALSSNKTCSSPTSPSSVLSNMKTLSVMESPKSQPSKWKKGRLLSRHIEDMIYPRESGQMCGIKEVRVVADDSSSKECLKQLNQEITLLSQLSHPNIVQYYGSELGEETLSVYLEYVSGGSIHKLLQEYGAFREPVIQNYTRQVLSGLAYLHGRKTVHRDIKGANILVDPNGEIKLADFGMAKHITNCTNMLSFKGSPYWMAPEVVMNTNGYNLAVDIWSLGCTILEMATSKPPWGQYEGVAAIFKIGNSKDMPEIPEHLSNDAKSFIKLCLQRDPCLRPPASKLLDHPFVRDQATSRGANVSLTKEAFPFTFDGSRTPTASEMHSNRTNMNSFEGTVAASSRGAMLSPRRNTRTNTSLPVSPTASPMRQYGSPAYRSCYASPPHPSYTMIGQSQNNYNLNDGFALPSRPNAKTTLDPWYETPQLEDQSIRILLMDGRDNRNSGGNSFQASPNQVYSSPLASDLLAGQ</sequence>